<evidence type="ECO:0000259" key="1">
    <source>
        <dbReference type="PROSITE" id="PS50404"/>
    </source>
</evidence>
<dbReference type="EMBL" id="SGPJ01000098">
    <property type="protein sequence ID" value="THG98937.1"/>
    <property type="molecule type" value="Genomic_DNA"/>
</dbReference>
<feature type="domain" description="GST N-terminal" evidence="1">
    <location>
        <begin position="11"/>
        <end position="102"/>
    </location>
</feature>
<sequence length="250" mass="28039">MSAPIVLYDIPATDPKRKAWSPNTWKARYSLSFKGLPYKTEWVEYPDIEPLCIKIGAPATSTKADGRPYYTLPVIYDPSTKSVVADSLNIVRYLDKTYPDTPKLLPTGTEAFQAAFLDSAWPSIGFHVFKIIISRTCTGLNEPSQTYFRTTREKTFGKKLEDVGGEDAWKELDAGLGKLDSWLSANGPGKDNLFTGDTITLSDFQVASLLIWAKVVCGEDSEDWKRLANLQNGKWERYLAQFEKYAAVDI</sequence>
<evidence type="ECO:0000313" key="3">
    <source>
        <dbReference type="Proteomes" id="UP000309038"/>
    </source>
</evidence>
<dbReference type="InterPro" id="IPR054416">
    <property type="entry name" value="GST_UstS-like_C"/>
</dbReference>
<accession>A0A4S4KMF9</accession>
<dbReference type="Proteomes" id="UP000309038">
    <property type="component" value="Unassembled WGS sequence"/>
</dbReference>
<proteinExistence type="predicted"/>
<dbReference type="SUPFAM" id="SSF47616">
    <property type="entry name" value="GST C-terminal domain-like"/>
    <property type="match status" value="1"/>
</dbReference>
<keyword evidence="3" id="KW-1185">Reference proteome</keyword>
<dbReference type="Gene3D" id="3.40.30.10">
    <property type="entry name" value="Glutaredoxin"/>
    <property type="match status" value="1"/>
</dbReference>
<dbReference type="Pfam" id="PF22041">
    <property type="entry name" value="GST_C_7"/>
    <property type="match status" value="1"/>
</dbReference>
<dbReference type="PROSITE" id="PS50404">
    <property type="entry name" value="GST_NTER"/>
    <property type="match status" value="1"/>
</dbReference>
<dbReference type="InterPro" id="IPR004045">
    <property type="entry name" value="Glutathione_S-Trfase_N"/>
</dbReference>
<comment type="caution">
    <text evidence="2">The sequence shown here is derived from an EMBL/GenBank/DDBJ whole genome shotgun (WGS) entry which is preliminary data.</text>
</comment>
<protein>
    <recommendedName>
        <fullName evidence="1">GST N-terminal domain-containing protein</fullName>
    </recommendedName>
</protein>
<dbReference type="Gene3D" id="1.20.1050.10">
    <property type="match status" value="1"/>
</dbReference>
<dbReference type="InterPro" id="IPR036249">
    <property type="entry name" value="Thioredoxin-like_sf"/>
</dbReference>
<evidence type="ECO:0000313" key="2">
    <source>
        <dbReference type="EMBL" id="THG98937.1"/>
    </source>
</evidence>
<dbReference type="InterPro" id="IPR036282">
    <property type="entry name" value="Glutathione-S-Trfase_C_sf"/>
</dbReference>
<dbReference type="AlphaFoldDB" id="A0A4S4KMF9"/>
<dbReference type="SUPFAM" id="SSF52833">
    <property type="entry name" value="Thioredoxin-like"/>
    <property type="match status" value="1"/>
</dbReference>
<name>A0A4S4KMF9_9APHY</name>
<dbReference type="Pfam" id="PF13409">
    <property type="entry name" value="GST_N_2"/>
    <property type="match status" value="1"/>
</dbReference>
<organism evidence="2 3">
    <name type="scientific">Hermanssonia centrifuga</name>
    <dbReference type="NCBI Taxonomy" id="98765"/>
    <lineage>
        <taxon>Eukaryota</taxon>
        <taxon>Fungi</taxon>
        <taxon>Dikarya</taxon>
        <taxon>Basidiomycota</taxon>
        <taxon>Agaricomycotina</taxon>
        <taxon>Agaricomycetes</taxon>
        <taxon>Polyporales</taxon>
        <taxon>Meruliaceae</taxon>
        <taxon>Hermanssonia</taxon>
    </lineage>
</organism>
<gene>
    <name evidence="2" type="ORF">EW026_g3314</name>
</gene>
<reference evidence="2 3" key="1">
    <citation type="submission" date="2019-02" db="EMBL/GenBank/DDBJ databases">
        <title>Genome sequencing of the rare red list fungi Phlebia centrifuga.</title>
        <authorList>
            <person name="Buettner E."/>
            <person name="Kellner H."/>
        </authorList>
    </citation>
    <scope>NUCLEOTIDE SEQUENCE [LARGE SCALE GENOMIC DNA]</scope>
    <source>
        <strain evidence="2 3">DSM 108282</strain>
    </source>
</reference>